<name>A0AAV2TTE3_CALDB</name>
<dbReference type="EMBL" id="CAXLJL010000612">
    <property type="protein sequence ID" value="CAL5139534.1"/>
    <property type="molecule type" value="Genomic_DNA"/>
</dbReference>
<evidence type="ECO:0000256" key="2">
    <source>
        <dbReference type="ARBA" id="ARBA00004922"/>
    </source>
</evidence>
<evidence type="ECO:0000256" key="6">
    <source>
        <dbReference type="ARBA" id="ARBA00022679"/>
    </source>
</evidence>
<feature type="domain" description="Fringe-like glycosyltransferase" evidence="13">
    <location>
        <begin position="98"/>
        <end position="269"/>
    </location>
</feature>
<dbReference type="PANTHER" id="PTHR23033:SF14">
    <property type="entry name" value="GLYCOPROTEIN-N-ACETYLGALACTOSAMINE 3-BETA-GALACTOSYLTRANSFERASE 1-RELATED"/>
    <property type="match status" value="1"/>
</dbReference>
<dbReference type="Proteomes" id="UP001497525">
    <property type="component" value="Unassembled WGS sequence"/>
</dbReference>
<dbReference type="InterPro" id="IPR003378">
    <property type="entry name" value="Fringe-like_glycosylTrfase"/>
</dbReference>
<evidence type="ECO:0000256" key="10">
    <source>
        <dbReference type="ARBA" id="ARBA00022989"/>
    </source>
</evidence>
<evidence type="ECO:0000256" key="8">
    <source>
        <dbReference type="ARBA" id="ARBA00022741"/>
    </source>
</evidence>
<dbReference type="PANTHER" id="PTHR23033">
    <property type="entry name" value="BETA1,3-GALACTOSYLTRANSFERASE"/>
    <property type="match status" value="1"/>
</dbReference>
<evidence type="ECO:0000256" key="11">
    <source>
        <dbReference type="ARBA" id="ARBA00023136"/>
    </source>
</evidence>
<evidence type="ECO:0000256" key="4">
    <source>
        <dbReference type="ARBA" id="ARBA00012557"/>
    </source>
</evidence>
<evidence type="ECO:0000313" key="14">
    <source>
        <dbReference type="EMBL" id="CAL5139534.1"/>
    </source>
</evidence>
<evidence type="ECO:0000259" key="13">
    <source>
        <dbReference type="Pfam" id="PF02434"/>
    </source>
</evidence>
<keyword evidence="6" id="KW-0808">Transferase</keyword>
<comment type="caution">
    <text evidence="14">The sequence shown here is derived from an EMBL/GenBank/DDBJ whole genome shotgun (WGS) entry which is preliminary data.</text>
</comment>
<sequence>MGQLAPRFGDIICTSPMRGDSCPAIVRDGRWCMRHAPANMLYILLGMLTAHVGLSYVRLLILEQGVAQCVPATIVLNVNLSGTTSISEPSYQCCDKLRIFCYVNTFPKNYESKALHVHHTWARRCTDYVFTSTQDHSHLPILKLNLTQPETRSHLWSKMRTILREVYKHADHYDYFYKADDDTYAVYENLQKILEFRSPTQPFMTGYLWRTLVKGGYFSGGSGYVLSREALKRIVEEAIDKHPKCPVVDEDKEDVKMSACGQAVGVKLHETIGPDGRSVFYPYDVGDYAEDVLTDRKTPMNPHHVSFHYVNASKMYIMEFSLYHLRPVGLR</sequence>
<keyword evidence="8" id="KW-0547">Nucleotide-binding</keyword>
<reference evidence="14" key="1">
    <citation type="submission" date="2024-06" db="EMBL/GenBank/DDBJ databases">
        <authorList>
            <person name="Liu X."/>
            <person name="Lenzi L."/>
            <person name="Haldenby T S."/>
            <person name="Uol C."/>
        </authorList>
    </citation>
    <scope>NUCLEOTIDE SEQUENCE</scope>
</reference>
<keyword evidence="7 12" id="KW-0812">Transmembrane</keyword>
<dbReference type="GO" id="GO:0016020">
    <property type="term" value="C:membrane"/>
    <property type="evidence" value="ECO:0007669"/>
    <property type="project" value="UniProtKB-SubCell"/>
</dbReference>
<organism evidence="14 15">
    <name type="scientific">Calicophoron daubneyi</name>
    <name type="common">Rumen fluke</name>
    <name type="synonym">Paramphistomum daubneyi</name>
    <dbReference type="NCBI Taxonomy" id="300641"/>
    <lineage>
        <taxon>Eukaryota</taxon>
        <taxon>Metazoa</taxon>
        <taxon>Spiralia</taxon>
        <taxon>Lophotrochozoa</taxon>
        <taxon>Platyhelminthes</taxon>
        <taxon>Trematoda</taxon>
        <taxon>Digenea</taxon>
        <taxon>Plagiorchiida</taxon>
        <taxon>Pronocephalata</taxon>
        <taxon>Paramphistomoidea</taxon>
        <taxon>Paramphistomidae</taxon>
        <taxon>Calicophoron</taxon>
    </lineage>
</organism>
<dbReference type="Gene3D" id="3.90.550.50">
    <property type="match status" value="1"/>
</dbReference>
<dbReference type="EC" id="2.4.1.122" evidence="4"/>
<comment type="subcellular location">
    <subcellularLocation>
        <location evidence="1">Membrane</location>
        <topology evidence="1">Single-pass type II membrane protein</topology>
    </subcellularLocation>
</comment>
<evidence type="ECO:0000256" key="3">
    <source>
        <dbReference type="ARBA" id="ARBA00006462"/>
    </source>
</evidence>
<evidence type="ECO:0000256" key="5">
    <source>
        <dbReference type="ARBA" id="ARBA00022676"/>
    </source>
</evidence>
<evidence type="ECO:0000256" key="12">
    <source>
        <dbReference type="SAM" id="Phobius"/>
    </source>
</evidence>
<evidence type="ECO:0000256" key="1">
    <source>
        <dbReference type="ARBA" id="ARBA00004606"/>
    </source>
</evidence>
<dbReference type="Pfam" id="PF02434">
    <property type="entry name" value="Fringe"/>
    <property type="match status" value="1"/>
</dbReference>
<dbReference type="GO" id="GO:0016263">
    <property type="term" value="F:glycoprotein-N-acetylgalactosamine 3-beta-galactosyltransferase activity"/>
    <property type="evidence" value="ECO:0007669"/>
    <property type="project" value="UniProtKB-EC"/>
</dbReference>
<feature type="transmembrane region" description="Helical" evidence="12">
    <location>
        <begin position="40"/>
        <end position="61"/>
    </location>
</feature>
<comment type="pathway">
    <text evidence="2">Protein modification; protein glycosylation.</text>
</comment>
<gene>
    <name evidence="14" type="ORF">CDAUBV1_LOCUS14659</name>
</gene>
<evidence type="ECO:0000313" key="15">
    <source>
        <dbReference type="Proteomes" id="UP001497525"/>
    </source>
</evidence>
<dbReference type="AlphaFoldDB" id="A0AAV2TTE3"/>
<evidence type="ECO:0000256" key="9">
    <source>
        <dbReference type="ARBA" id="ARBA00022968"/>
    </source>
</evidence>
<dbReference type="GO" id="GO:0000166">
    <property type="term" value="F:nucleotide binding"/>
    <property type="evidence" value="ECO:0007669"/>
    <property type="project" value="UniProtKB-KW"/>
</dbReference>
<keyword evidence="9" id="KW-0735">Signal-anchor</keyword>
<comment type="similarity">
    <text evidence="3">Belongs to the glycosyltransferase 31 family. Beta3-Gal-T subfamily.</text>
</comment>
<keyword evidence="5" id="KW-0328">Glycosyltransferase</keyword>
<accession>A0AAV2TTE3</accession>
<protein>
    <recommendedName>
        <fullName evidence="4">N-acetylgalactosaminide beta-1,3-galactosyltransferase</fullName>
        <ecNumber evidence="4">2.4.1.122</ecNumber>
    </recommendedName>
</protein>
<evidence type="ECO:0000256" key="7">
    <source>
        <dbReference type="ARBA" id="ARBA00022692"/>
    </source>
</evidence>
<keyword evidence="10 12" id="KW-1133">Transmembrane helix</keyword>
<dbReference type="InterPro" id="IPR026050">
    <property type="entry name" value="C1GALT1/C1GALT1_chp1"/>
</dbReference>
<proteinExistence type="inferred from homology"/>
<keyword evidence="11 12" id="KW-0472">Membrane</keyword>